<comment type="caution">
    <text evidence="2">The sequence shown here is derived from an EMBL/GenBank/DDBJ whole genome shotgun (WGS) entry which is preliminary data.</text>
</comment>
<reference evidence="2" key="1">
    <citation type="submission" date="2021-02" db="EMBL/GenBank/DDBJ databases">
        <authorList>
            <person name="Nowell W R."/>
        </authorList>
    </citation>
    <scope>NUCLEOTIDE SEQUENCE</scope>
</reference>
<proteinExistence type="predicted"/>
<accession>A0A813P346</accession>
<gene>
    <name evidence="2" type="ORF">XAT740_LOCUS97</name>
</gene>
<evidence type="ECO:0000259" key="1">
    <source>
        <dbReference type="PROSITE" id="PS50181"/>
    </source>
</evidence>
<protein>
    <recommendedName>
        <fullName evidence="1">F-box domain-containing protein</fullName>
    </recommendedName>
</protein>
<dbReference type="Proteomes" id="UP000663828">
    <property type="component" value="Unassembled WGS sequence"/>
</dbReference>
<keyword evidence="3" id="KW-1185">Reference proteome</keyword>
<evidence type="ECO:0000313" key="3">
    <source>
        <dbReference type="Proteomes" id="UP000663828"/>
    </source>
</evidence>
<name>A0A813P346_ADIRI</name>
<dbReference type="InterPro" id="IPR001810">
    <property type="entry name" value="F-box_dom"/>
</dbReference>
<dbReference type="PROSITE" id="PS50181">
    <property type="entry name" value="FBOX"/>
    <property type="match status" value="1"/>
</dbReference>
<dbReference type="AlphaFoldDB" id="A0A813P346"/>
<feature type="domain" description="F-box" evidence="1">
    <location>
        <begin position="3"/>
        <end position="51"/>
    </location>
</feature>
<dbReference type="EMBL" id="CAJNOR010000002">
    <property type="protein sequence ID" value="CAF0744678.1"/>
    <property type="molecule type" value="Genomic_DNA"/>
</dbReference>
<evidence type="ECO:0000313" key="2">
    <source>
        <dbReference type="EMBL" id="CAF0744678.1"/>
    </source>
</evidence>
<dbReference type="SUPFAM" id="SSF52047">
    <property type="entry name" value="RNI-like"/>
    <property type="match status" value="1"/>
</dbReference>
<sequence>MNKTTIEHFPNELLLDLFEYIDIRDLFDGFWNLNTRFNHLLRSSHKLALNLERNDQNSIDFFSNQITQLILNTWENVDLKQFPNVQSLIIHHMTYDQLQQLRSEVFPKLVYLSTSRLVEVTPMSQLAQRLFSNEFPNMRSVDLSLVEIPHLRTWYQSLTLRTVTVQSNNPTLVPFILTATPKLQYLKVHFLSSTIPIFYHSLEAIHHSLKHFVLLDPYHKLSFNHIHTLLSFIPNVSKIYLNFLCRIPFHRFLRSLVNRLRDLQHFDCNIDDVSTDKLTDLDTIRQIHPCFHKIHCTTREFNFRTFITQ</sequence>
<organism evidence="2 3">
    <name type="scientific">Adineta ricciae</name>
    <name type="common">Rotifer</name>
    <dbReference type="NCBI Taxonomy" id="249248"/>
    <lineage>
        <taxon>Eukaryota</taxon>
        <taxon>Metazoa</taxon>
        <taxon>Spiralia</taxon>
        <taxon>Gnathifera</taxon>
        <taxon>Rotifera</taxon>
        <taxon>Eurotatoria</taxon>
        <taxon>Bdelloidea</taxon>
        <taxon>Adinetida</taxon>
        <taxon>Adinetidae</taxon>
        <taxon>Adineta</taxon>
    </lineage>
</organism>